<keyword evidence="1" id="KW-0175">Coiled coil</keyword>
<protein>
    <submittedName>
        <fullName evidence="3">Uncharacterized protein</fullName>
    </submittedName>
</protein>
<evidence type="ECO:0000313" key="4">
    <source>
        <dbReference type="Proteomes" id="UP001178507"/>
    </source>
</evidence>
<feature type="region of interest" description="Disordered" evidence="2">
    <location>
        <begin position="363"/>
        <end position="388"/>
    </location>
</feature>
<feature type="region of interest" description="Disordered" evidence="2">
    <location>
        <begin position="1"/>
        <end position="24"/>
    </location>
</feature>
<dbReference type="Proteomes" id="UP001178507">
    <property type="component" value="Unassembled WGS sequence"/>
</dbReference>
<reference evidence="3" key="1">
    <citation type="submission" date="2023-08" db="EMBL/GenBank/DDBJ databases">
        <authorList>
            <person name="Chen Y."/>
            <person name="Shah S."/>
            <person name="Dougan E. K."/>
            <person name="Thang M."/>
            <person name="Chan C."/>
        </authorList>
    </citation>
    <scope>NUCLEOTIDE SEQUENCE</scope>
</reference>
<evidence type="ECO:0000256" key="1">
    <source>
        <dbReference type="SAM" id="Coils"/>
    </source>
</evidence>
<comment type="caution">
    <text evidence="3">The sequence shown here is derived from an EMBL/GenBank/DDBJ whole genome shotgun (WGS) entry which is preliminary data.</text>
</comment>
<feature type="compositionally biased region" description="Basic and acidic residues" evidence="2">
    <location>
        <begin position="138"/>
        <end position="147"/>
    </location>
</feature>
<dbReference type="AlphaFoldDB" id="A0AA36JCJ9"/>
<feature type="region of interest" description="Disordered" evidence="2">
    <location>
        <begin position="133"/>
        <end position="154"/>
    </location>
</feature>
<keyword evidence="4" id="KW-1185">Reference proteome</keyword>
<proteinExistence type="predicted"/>
<organism evidence="3 4">
    <name type="scientific">Effrenium voratum</name>
    <dbReference type="NCBI Taxonomy" id="2562239"/>
    <lineage>
        <taxon>Eukaryota</taxon>
        <taxon>Sar</taxon>
        <taxon>Alveolata</taxon>
        <taxon>Dinophyceae</taxon>
        <taxon>Suessiales</taxon>
        <taxon>Symbiodiniaceae</taxon>
        <taxon>Effrenium</taxon>
    </lineage>
</organism>
<evidence type="ECO:0000256" key="2">
    <source>
        <dbReference type="SAM" id="MobiDB-lite"/>
    </source>
</evidence>
<gene>
    <name evidence="3" type="ORF">EVOR1521_LOCUS26331</name>
</gene>
<name>A0AA36JCJ9_9DINO</name>
<dbReference type="EMBL" id="CAUJNA010003506">
    <property type="protein sequence ID" value="CAJ1403728.1"/>
    <property type="molecule type" value="Genomic_DNA"/>
</dbReference>
<evidence type="ECO:0000313" key="3">
    <source>
        <dbReference type="EMBL" id="CAJ1403728.1"/>
    </source>
</evidence>
<feature type="coiled-coil region" evidence="1">
    <location>
        <begin position="212"/>
        <end position="268"/>
    </location>
</feature>
<accession>A0AA36JCJ9</accession>
<sequence>MAAGDWSSLSIPGASASPSRADTVAAALEKDLEDERRERREQVAFLNRICAKERELLVGRAESFQRQLVEAKDLWERERALLQERLSVAEGAGREALQRDILGLRQSEQGLEARLSEEEKKWSGSVAELKEQLAGSRSELEASKREATNSGARTAEAEAKLQELRLELVSCQHQREEAAGAFKEVLGKRAASEAEALSWLRQEYTEQRQVLLDEASAEVHSLRTKVQTLQQERDRAESSSLAKLREAHAEAEEVTTKLRSEYEEENQEARSRAAWQLQAADDMVVGLRRRVEQETEAHLSCRAQLSAAKREVAEESASLAAVLSSSVEQQRLLQEKAVLLIERLRGHPPGQELSDSLWPKIASLGSSPRSPPRRVEGSWLSSVSKEDMSGCSLTTALPLR</sequence>